<dbReference type="PANTHER" id="PTHR34661">
    <property type="entry name" value="INCREASED DNA METHYLATION 3"/>
    <property type="match status" value="1"/>
</dbReference>
<dbReference type="SUPFAM" id="SSF49764">
    <property type="entry name" value="HSP20-like chaperones"/>
    <property type="match status" value="1"/>
</dbReference>
<evidence type="ECO:0000256" key="1">
    <source>
        <dbReference type="PROSITE-ProRule" id="PRU00285"/>
    </source>
</evidence>
<reference evidence="3 4" key="1">
    <citation type="journal article" date="2024" name="G3 (Bethesda)">
        <title>Genome assembly of Hibiscus sabdariffa L. provides insights into metabolisms of medicinal natural products.</title>
        <authorList>
            <person name="Kim T."/>
        </authorList>
    </citation>
    <scope>NUCLEOTIDE SEQUENCE [LARGE SCALE GENOMIC DNA]</scope>
    <source>
        <strain evidence="3">TK-2024</strain>
        <tissue evidence="3">Old leaves</tissue>
    </source>
</reference>
<keyword evidence="4" id="KW-1185">Reference proteome</keyword>
<feature type="domain" description="SHSP" evidence="2">
    <location>
        <begin position="122"/>
        <end position="234"/>
    </location>
</feature>
<dbReference type="PROSITE" id="PS01031">
    <property type="entry name" value="SHSP"/>
    <property type="match status" value="1"/>
</dbReference>
<organism evidence="3 4">
    <name type="scientific">Hibiscus sabdariffa</name>
    <name type="common">roselle</name>
    <dbReference type="NCBI Taxonomy" id="183260"/>
    <lineage>
        <taxon>Eukaryota</taxon>
        <taxon>Viridiplantae</taxon>
        <taxon>Streptophyta</taxon>
        <taxon>Embryophyta</taxon>
        <taxon>Tracheophyta</taxon>
        <taxon>Spermatophyta</taxon>
        <taxon>Magnoliopsida</taxon>
        <taxon>eudicotyledons</taxon>
        <taxon>Gunneridae</taxon>
        <taxon>Pentapetalae</taxon>
        <taxon>rosids</taxon>
        <taxon>malvids</taxon>
        <taxon>Malvales</taxon>
        <taxon>Malvaceae</taxon>
        <taxon>Malvoideae</taxon>
        <taxon>Hibiscus</taxon>
    </lineage>
</organism>
<sequence>MSDIGISMRESEQHRLKQLEKLSVFACSYRPEKCRNRSLYGSFAKLAAHLFSGRSRRGRRGRNYEQRVVPANPDEKSISLEEKANVPETVDPAMIYLPSKPTMEEVDNALASTGRGLALTGAAATGVFGSIIGLIDLGMLEDSYYFRVSLPGVSPDIKDFHCEIDADGKVLIKGITTTGEKAVHRGPLTFSMMSQNLCPPGDFSISFNLPSPVNPEEATGRLVNGMLEVIVKRR</sequence>
<dbReference type="Gene3D" id="2.60.40.790">
    <property type="match status" value="1"/>
</dbReference>
<gene>
    <name evidence="3" type="ORF">V6N11_079043</name>
</gene>
<dbReference type="PANTHER" id="PTHR34661:SF8">
    <property type="entry name" value="ALPHA-CRYSTALLIN DOMAIN-CONTAINING PROTEIN 22.3"/>
    <property type="match status" value="1"/>
</dbReference>
<evidence type="ECO:0000313" key="3">
    <source>
        <dbReference type="EMBL" id="KAK9016547.1"/>
    </source>
</evidence>
<dbReference type="InterPro" id="IPR008978">
    <property type="entry name" value="HSP20-like_chaperone"/>
</dbReference>
<dbReference type="InterPro" id="IPR039321">
    <property type="entry name" value="IDM2/3-like"/>
</dbReference>
<protein>
    <recommendedName>
        <fullName evidence="2">SHSP domain-containing protein</fullName>
    </recommendedName>
</protein>
<dbReference type="Proteomes" id="UP001396334">
    <property type="component" value="Unassembled WGS sequence"/>
</dbReference>
<accession>A0ABR2RUH4</accession>
<evidence type="ECO:0000259" key="2">
    <source>
        <dbReference type="PROSITE" id="PS01031"/>
    </source>
</evidence>
<proteinExistence type="inferred from homology"/>
<name>A0ABR2RUH4_9ROSI</name>
<comment type="caution">
    <text evidence="3">The sequence shown here is derived from an EMBL/GenBank/DDBJ whole genome shotgun (WGS) entry which is preliminary data.</text>
</comment>
<dbReference type="CDD" id="cd06464">
    <property type="entry name" value="ACD_sHsps-like"/>
    <property type="match status" value="1"/>
</dbReference>
<dbReference type="InterPro" id="IPR002068">
    <property type="entry name" value="A-crystallin/Hsp20_dom"/>
</dbReference>
<evidence type="ECO:0000313" key="4">
    <source>
        <dbReference type="Proteomes" id="UP001396334"/>
    </source>
</evidence>
<comment type="similarity">
    <text evidence="1">Belongs to the small heat shock protein (HSP20) family.</text>
</comment>
<dbReference type="EMBL" id="JBBPBN010000020">
    <property type="protein sequence ID" value="KAK9016547.1"/>
    <property type="molecule type" value="Genomic_DNA"/>
</dbReference>